<keyword evidence="3" id="KW-0949">S-adenosyl-L-methionine</keyword>
<dbReference type="InterPro" id="IPR041698">
    <property type="entry name" value="Methyltransf_25"/>
</dbReference>
<dbReference type="InterPro" id="IPR050320">
    <property type="entry name" value="N5-glutamine_MTase"/>
</dbReference>
<dbReference type="InterPro" id="IPR022446">
    <property type="entry name" value="MeTrfrase_put"/>
</dbReference>
<gene>
    <name evidence="5" type="ORF">RM698_23935</name>
</gene>
<dbReference type="NCBIfam" id="TIGR03704">
    <property type="entry name" value="PrmC_rel_meth"/>
    <property type="match status" value="1"/>
</dbReference>
<proteinExistence type="predicted"/>
<dbReference type="Pfam" id="PF13649">
    <property type="entry name" value="Methyltransf_25"/>
    <property type="match status" value="1"/>
</dbReference>
<evidence type="ECO:0000313" key="5">
    <source>
        <dbReference type="EMBL" id="MDT0412082.1"/>
    </source>
</evidence>
<feature type="domain" description="Methyltransferase" evidence="4">
    <location>
        <begin position="106"/>
        <end position="189"/>
    </location>
</feature>
<keyword evidence="6" id="KW-1185">Reference proteome</keyword>
<dbReference type="RefSeq" id="WP_311652178.1">
    <property type="nucleotide sequence ID" value="NZ_JAVRET010000069.1"/>
</dbReference>
<dbReference type="NCBIfam" id="TIGR00536">
    <property type="entry name" value="hemK_fam"/>
    <property type="match status" value="1"/>
</dbReference>
<dbReference type="SUPFAM" id="SSF53335">
    <property type="entry name" value="S-adenosyl-L-methionine-dependent methyltransferases"/>
    <property type="match status" value="1"/>
</dbReference>
<dbReference type="Gene3D" id="3.40.50.150">
    <property type="entry name" value="Vaccinia Virus protein VP39"/>
    <property type="match status" value="1"/>
</dbReference>
<reference evidence="6" key="1">
    <citation type="submission" date="2023-07" db="EMBL/GenBank/DDBJ databases">
        <title>30 novel species of actinomycetes from the DSMZ collection.</title>
        <authorList>
            <person name="Nouioui I."/>
        </authorList>
    </citation>
    <scope>NUCLEOTIDE SEQUENCE [LARGE SCALE GENOMIC DNA]</scope>
    <source>
        <strain evidence="6">DSM 41979</strain>
    </source>
</reference>
<dbReference type="PANTHER" id="PTHR18895">
    <property type="entry name" value="HEMK METHYLTRANSFERASE"/>
    <property type="match status" value="1"/>
</dbReference>
<keyword evidence="1" id="KW-0489">Methyltransferase</keyword>
<dbReference type="PANTHER" id="PTHR18895:SF74">
    <property type="entry name" value="MTRF1L RELEASE FACTOR GLUTAMINE METHYLTRANSFERASE"/>
    <property type="match status" value="1"/>
</dbReference>
<feature type="non-terminal residue" evidence="5">
    <location>
        <position position="263"/>
    </location>
</feature>
<accession>A0ABU2R5X2</accession>
<name>A0ABU2R5X2_9ACTN</name>
<evidence type="ECO:0000313" key="6">
    <source>
        <dbReference type="Proteomes" id="UP001183610"/>
    </source>
</evidence>
<organism evidence="5 6">
    <name type="scientific">Streptomyces evansiae</name>
    <dbReference type="NCBI Taxonomy" id="3075535"/>
    <lineage>
        <taxon>Bacteria</taxon>
        <taxon>Bacillati</taxon>
        <taxon>Actinomycetota</taxon>
        <taxon>Actinomycetes</taxon>
        <taxon>Kitasatosporales</taxon>
        <taxon>Streptomycetaceae</taxon>
        <taxon>Streptomyces</taxon>
    </lineage>
</organism>
<dbReference type="InterPro" id="IPR004556">
    <property type="entry name" value="HemK-like"/>
</dbReference>
<protein>
    <recommendedName>
        <fullName evidence="4">Methyltransferase domain-containing protein</fullName>
    </recommendedName>
</protein>
<dbReference type="EMBL" id="JAVRET010000069">
    <property type="protein sequence ID" value="MDT0412082.1"/>
    <property type="molecule type" value="Genomic_DNA"/>
</dbReference>
<evidence type="ECO:0000256" key="2">
    <source>
        <dbReference type="ARBA" id="ARBA00022679"/>
    </source>
</evidence>
<evidence type="ECO:0000256" key="1">
    <source>
        <dbReference type="ARBA" id="ARBA00022603"/>
    </source>
</evidence>
<dbReference type="InterPro" id="IPR029063">
    <property type="entry name" value="SAM-dependent_MTases_sf"/>
</dbReference>
<keyword evidence="2" id="KW-0808">Transferase</keyword>
<comment type="caution">
    <text evidence="5">The sequence shown here is derived from an EMBL/GenBank/DDBJ whole genome shotgun (WGS) entry which is preliminary data.</text>
</comment>
<evidence type="ECO:0000259" key="4">
    <source>
        <dbReference type="Pfam" id="PF13649"/>
    </source>
</evidence>
<evidence type="ECO:0000256" key="3">
    <source>
        <dbReference type="ARBA" id="ARBA00022691"/>
    </source>
</evidence>
<sequence length="263" mass="27209">MADVAGLVARLRAAGCVFAEDEAELLLAAVPGDAAGRDGAGRDGVLDALVARRVAGEPLEHVVGHAVFHGLRIAVGPGVFVPRRRSEFLVARALAGVRAEGAVTLLDLCCGSGALGLALRTALGPRATLHAADVDPGALRWARRNLAPVGAHVHEGDLYAPLPAALRGRVDVLTANVPYVPSEEVRLLPAEARAHEPLVALDGGTDGLDLVRRVAEEAATWLAPGGRLLVESGERQAPEVAGIFMAAGLHAEIAHEEEGWATV</sequence>
<dbReference type="Proteomes" id="UP001183610">
    <property type="component" value="Unassembled WGS sequence"/>
</dbReference>
<dbReference type="CDD" id="cd02440">
    <property type="entry name" value="AdoMet_MTases"/>
    <property type="match status" value="1"/>
</dbReference>